<dbReference type="InterPro" id="IPR054722">
    <property type="entry name" value="PolX-like_BBD"/>
</dbReference>
<feature type="region of interest" description="Disordered" evidence="5">
    <location>
        <begin position="421"/>
        <end position="496"/>
    </location>
</feature>
<dbReference type="Proteomes" id="UP001151760">
    <property type="component" value="Unassembled WGS sequence"/>
</dbReference>
<name>A0ABQ5AHL6_9ASTR</name>
<dbReference type="InterPro" id="IPR025724">
    <property type="entry name" value="GAG-pre-integrase_dom"/>
</dbReference>
<feature type="domain" description="Integrase catalytic" evidence="6">
    <location>
        <begin position="165"/>
        <end position="332"/>
    </location>
</feature>
<feature type="compositionally biased region" description="Pro residues" evidence="5">
    <location>
        <begin position="439"/>
        <end position="457"/>
    </location>
</feature>
<evidence type="ECO:0000256" key="3">
    <source>
        <dbReference type="ARBA" id="ARBA00022750"/>
    </source>
</evidence>
<sequence>MTSQDSSWNMDTGASSHLADNTGILTSFSNSSMYPSVFVGNGHSIPVTHTGHSFLHTSSKPLHLNHILATPHIIKNLISVRQFTCDNEVYVELMASGFFCKGLPDRQLLFSFSTTWHRRLGHPGDDVLRRLESRNLISCRKSKLSALCHACQLGKHAKLLFYNSESSVDSVFEIIHSDIWTSPIPSESGIKYYAIFLDHFSHFVWVYPLHKKSDLFDNFVAFRAYVNKQFNVDIKALQCDHGGEYDNTRFHDLFRQNGIQFWFSCPRTSQQNGKSERMLRTINNLIRTLLFQAHIPPSYWVEALNMVAHLLNILPSTAINNEIPFTKLYNQTPTYEHLRVFGCLCYPHVDVSHKLEPRSTPCIFLGYPANHRGYRCLDLASNKIIISRHVRFDEDVFPFGNVTSSNKPTYDFLLPPIQTTTNVPTTEPFVQHMDEPNNPITPHPTTPPTSPPQPDTPPSHSSTPIPTSAQTQSHAQTVDSHTPIPINNSSQTMPTHPMVTRAKAGIFKPLERMNCHVTTTSPLPRSHVHALRDPNWKEAMLDEYNALITNGTWVLVPRPANVNVVRSMWLFKHKFNADGSLSRYKARLVANGRSQQQGIDCDETFSPVVKPATIRTVLSLAVSRDWPIHQLDVKNAFLHGHLSETVYMHQPPGFVDPNKPDYVCHLQRSLYGLKQAPRAWFQRFASYAIRVSFQHSKTDSSLFVFHRGSDIAYLLLYVDDIILTASSSAFLHRIIASLHSEFAMKDLGSLNYFLGISAQRSTSGLFLSQSKFAEEILERAHMQHCNPCRTPVDTESKLGSNGDPIIDPTLYRSLAGALQYLTFTRPDISYAVQQVCLYMHDPREPHFTALKRILRYVRGTVAFGLQLHASSTAQLTAYTDADWAGCPVTLSRSSAEAEYRGVANVVAETAWLRNLLLELHAPLTTATLVYCDNVRVLHVPSRFQYADIFTKGLPSALFCDFRTSLNVRSPPVTTIGEY</sequence>
<dbReference type="Pfam" id="PF25597">
    <property type="entry name" value="SH3_retrovirus"/>
    <property type="match status" value="1"/>
</dbReference>
<dbReference type="InterPro" id="IPR012337">
    <property type="entry name" value="RNaseH-like_sf"/>
</dbReference>
<protein>
    <submittedName>
        <fullName evidence="7">Ribonuclease H-like domain-containing protein</fullName>
    </submittedName>
</protein>
<dbReference type="SUPFAM" id="SSF56672">
    <property type="entry name" value="DNA/RNA polymerases"/>
    <property type="match status" value="1"/>
</dbReference>
<evidence type="ECO:0000256" key="5">
    <source>
        <dbReference type="SAM" id="MobiDB-lite"/>
    </source>
</evidence>
<reference evidence="7" key="2">
    <citation type="submission" date="2022-01" db="EMBL/GenBank/DDBJ databases">
        <authorList>
            <person name="Yamashiro T."/>
            <person name="Shiraishi A."/>
            <person name="Satake H."/>
            <person name="Nakayama K."/>
        </authorList>
    </citation>
    <scope>NUCLEOTIDE SEQUENCE</scope>
</reference>
<comment type="caution">
    <text evidence="7">The sequence shown here is derived from an EMBL/GenBank/DDBJ whole genome shotgun (WGS) entry which is preliminary data.</text>
</comment>
<evidence type="ECO:0000256" key="1">
    <source>
        <dbReference type="ARBA" id="ARBA00022670"/>
    </source>
</evidence>
<dbReference type="PANTHER" id="PTHR42648:SF26">
    <property type="entry name" value="INTEGRASE CATALYTIC DOMAIN-CONTAINING PROTEIN"/>
    <property type="match status" value="1"/>
</dbReference>
<dbReference type="Pfam" id="PF07727">
    <property type="entry name" value="RVT_2"/>
    <property type="match status" value="1"/>
</dbReference>
<dbReference type="Gene3D" id="3.30.420.10">
    <property type="entry name" value="Ribonuclease H-like superfamily/Ribonuclease H"/>
    <property type="match status" value="1"/>
</dbReference>
<dbReference type="CDD" id="cd09272">
    <property type="entry name" value="RNase_HI_RT_Ty1"/>
    <property type="match status" value="1"/>
</dbReference>
<dbReference type="Pfam" id="PF00665">
    <property type="entry name" value="rve"/>
    <property type="match status" value="1"/>
</dbReference>
<dbReference type="PROSITE" id="PS50994">
    <property type="entry name" value="INTEGRASE"/>
    <property type="match status" value="1"/>
</dbReference>
<organism evidence="7 8">
    <name type="scientific">Tanacetum coccineum</name>
    <dbReference type="NCBI Taxonomy" id="301880"/>
    <lineage>
        <taxon>Eukaryota</taxon>
        <taxon>Viridiplantae</taxon>
        <taxon>Streptophyta</taxon>
        <taxon>Embryophyta</taxon>
        <taxon>Tracheophyta</taxon>
        <taxon>Spermatophyta</taxon>
        <taxon>Magnoliopsida</taxon>
        <taxon>eudicotyledons</taxon>
        <taxon>Gunneridae</taxon>
        <taxon>Pentapetalae</taxon>
        <taxon>asterids</taxon>
        <taxon>campanulids</taxon>
        <taxon>Asterales</taxon>
        <taxon>Asteraceae</taxon>
        <taxon>Asteroideae</taxon>
        <taxon>Anthemideae</taxon>
        <taxon>Anthemidinae</taxon>
        <taxon>Tanacetum</taxon>
    </lineage>
</organism>
<evidence type="ECO:0000313" key="7">
    <source>
        <dbReference type="EMBL" id="GJT00676.1"/>
    </source>
</evidence>
<gene>
    <name evidence="7" type="ORF">Tco_0821845</name>
</gene>
<evidence type="ECO:0000313" key="8">
    <source>
        <dbReference type="Proteomes" id="UP001151760"/>
    </source>
</evidence>
<keyword evidence="2" id="KW-0479">Metal-binding</keyword>
<dbReference type="EMBL" id="BQNB010012213">
    <property type="protein sequence ID" value="GJT00676.1"/>
    <property type="molecule type" value="Genomic_DNA"/>
</dbReference>
<evidence type="ECO:0000256" key="4">
    <source>
        <dbReference type="ARBA" id="ARBA00022801"/>
    </source>
</evidence>
<evidence type="ECO:0000256" key="2">
    <source>
        <dbReference type="ARBA" id="ARBA00022723"/>
    </source>
</evidence>
<keyword evidence="1" id="KW-0645">Protease</keyword>
<proteinExistence type="predicted"/>
<dbReference type="SUPFAM" id="SSF53098">
    <property type="entry name" value="Ribonuclease H-like"/>
    <property type="match status" value="1"/>
</dbReference>
<dbReference type="Pfam" id="PF13976">
    <property type="entry name" value="gag_pre-integrs"/>
    <property type="match status" value="1"/>
</dbReference>
<feature type="compositionally biased region" description="Low complexity" evidence="5">
    <location>
        <begin position="458"/>
        <end position="468"/>
    </location>
</feature>
<dbReference type="InterPro" id="IPR057670">
    <property type="entry name" value="SH3_retrovirus"/>
</dbReference>
<dbReference type="InterPro" id="IPR036397">
    <property type="entry name" value="RNaseH_sf"/>
</dbReference>
<keyword evidence="4" id="KW-0378">Hydrolase</keyword>
<keyword evidence="3" id="KW-0064">Aspartyl protease</keyword>
<accession>A0ABQ5AHL6</accession>
<reference evidence="7" key="1">
    <citation type="journal article" date="2022" name="Int. J. Mol. Sci.">
        <title>Draft Genome of Tanacetum Coccineum: Genomic Comparison of Closely Related Tanacetum-Family Plants.</title>
        <authorList>
            <person name="Yamashiro T."/>
            <person name="Shiraishi A."/>
            <person name="Nakayama K."/>
            <person name="Satake H."/>
        </authorList>
    </citation>
    <scope>NUCLEOTIDE SEQUENCE</scope>
</reference>
<dbReference type="InterPro" id="IPR013103">
    <property type="entry name" value="RVT_2"/>
</dbReference>
<dbReference type="InterPro" id="IPR039537">
    <property type="entry name" value="Retrotran_Ty1/copia-like"/>
</dbReference>
<dbReference type="Pfam" id="PF22936">
    <property type="entry name" value="Pol_BBD"/>
    <property type="match status" value="1"/>
</dbReference>
<evidence type="ECO:0000259" key="6">
    <source>
        <dbReference type="PROSITE" id="PS50994"/>
    </source>
</evidence>
<feature type="compositionally biased region" description="Polar residues" evidence="5">
    <location>
        <begin position="469"/>
        <end position="494"/>
    </location>
</feature>
<dbReference type="InterPro" id="IPR043502">
    <property type="entry name" value="DNA/RNA_pol_sf"/>
</dbReference>
<dbReference type="InterPro" id="IPR001584">
    <property type="entry name" value="Integrase_cat-core"/>
</dbReference>
<dbReference type="PANTHER" id="PTHR42648">
    <property type="entry name" value="TRANSPOSASE, PUTATIVE-RELATED"/>
    <property type="match status" value="1"/>
</dbReference>
<keyword evidence="8" id="KW-1185">Reference proteome</keyword>